<dbReference type="AlphaFoldDB" id="A0A420Y3T9"/>
<dbReference type="STRING" id="177199.A0A420Y3T9"/>
<evidence type="ECO:0000256" key="2">
    <source>
        <dbReference type="ARBA" id="ARBA00022801"/>
    </source>
</evidence>
<dbReference type="PANTHER" id="PTHR46072:SF2">
    <property type="entry name" value="AMIDASE (EUROFUNG)"/>
    <property type="match status" value="1"/>
</dbReference>
<evidence type="ECO:0000259" key="5">
    <source>
        <dbReference type="Pfam" id="PF01425"/>
    </source>
</evidence>
<feature type="active site" description="Acyl-ester intermediate" evidence="3">
    <location>
        <position position="215"/>
    </location>
</feature>
<feature type="binding site" evidence="4">
    <location>
        <position position="165"/>
    </location>
    <ligand>
        <name>substrate</name>
    </ligand>
</feature>
<keyword evidence="2" id="KW-0378">Hydrolase</keyword>
<protein>
    <recommendedName>
        <fullName evidence="5">Amidase domain-containing protein</fullName>
    </recommendedName>
</protein>
<name>A0A420Y3T9_9PEZI</name>
<organism evidence="6 7">
    <name type="scientific">Coniochaeta pulveracea</name>
    <dbReference type="NCBI Taxonomy" id="177199"/>
    <lineage>
        <taxon>Eukaryota</taxon>
        <taxon>Fungi</taxon>
        <taxon>Dikarya</taxon>
        <taxon>Ascomycota</taxon>
        <taxon>Pezizomycotina</taxon>
        <taxon>Sordariomycetes</taxon>
        <taxon>Sordariomycetidae</taxon>
        <taxon>Coniochaetales</taxon>
        <taxon>Coniochaetaceae</taxon>
        <taxon>Coniochaeta</taxon>
    </lineage>
</organism>
<feature type="active site" description="Charge relay system" evidence="3">
    <location>
        <position position="191"/>
    </location>
</feature>
<dbReference type="SUPFAM" id="SSF75304">
    <property type="entry name" value="Amidase signature (AS) enzymes"/>
    <property type="match status" value="1"/>
</dbReference>
<dbReference type="EMBL" id="QVQW01000055">
    <property type="protein sequence ID" value="RKU42539.1"/>
    <property type="molecule type" value="Genomic_DNA"/>
</dbReference>
<proteinExistence type="inferred from homology"/>
<comment type="caution">
    <text evidence="6">The sequence shown here is derived from an EMBL/GenBank/DDBJ whole genome shotgun (WGS) entry which is preliminary data.</text>
</comment>
<dbReference type="InterPro" id="IPR023631">
    <property type="entry name" value="Amidase_dom"/>
</dbReference>
<comment type="similarity">
    <text evidence="1">Belongs to the amidase family.</text>
</comment>
<dbReference type="OrthoDB" id="6428749at2759"/>
<keyword evidence="7" id="KW-1185">Reference proteome</keyword>
<dbReference type="Gene3D" id="3.90.1300.10">
    <property type="entry name" value="Amidase signature (AS) domain"/>
    <property type="match status" value="1"/>
</dbReference>
<feature type="binding site" evidence="4">
    <location>
        <begin position="212"/>
        <end position="215"/>
    </location>
    <ligand>
        <name>substrate</name>
    </ligand>
</feature>
<dbReference type="PIRSF" id="PIRSF001221">
    <property type="entry name" value="Amidase_fungi"/>
    <property type="match status" value="1"/>
</dbReference>
<dbReference type="GO" id="GO:0016787">
    <property type="term" value="F:hydrolase activity"/>
    <property type="evidence" value="ECO:0007669"/>
    <property type="project" value="UniProtKB-KW"/>
</dbReference>
<evidence type="ECO:0000313" key="7">
    <source>
        <dbReference type="Proteomes" id="UP000275385"/>
    </source>
</evidence>
<dbReference type="Proteomes" id="UP000275385">
    <property type="component" value="Unassembled WGS sequence"/>
</dbReference>
<dbReference type="InterPro" id="IPR036928">
    <property type="entry name" value="AS_sf"/>
</dbReference>
<evidence type="ECO:0000256" key="3">
    <source>
        <dbReference type="PIRSR" id="PIRSR001221-1"/>
    </source>
</evidence>
<evidence type="ECO:0000256" key="1">
    <source>
        <dbReference type="ARBA" id="ARBA00009199"/>
    </source>
</evidence>
<dbReference type="PANTHER" id="PTHR46072">
    <property type="entry name" value="AMIDASE-RELATED-RELATED"/>
    <property type="match status" value="1"/>
</dbReference>
<evidence type="ECO:0000256" key="4">
    <source>
        <dbReference type="PIRSR" id="PIRSR001221-2"/>
    </source>
</evidence>
<reference evidence="6 7" key="1">
    <citation type="submission" date="2018-08" db="EMBL/GenBank/DDBJ databases">
        <title>Draft genome of the lignicolous fungus Coniochaeta pulveracea.</title>
        <authorList>
            <person name="Borstlap C.J."/>
            <person name="De Witt R.N."/>
            <person name="Botha A."/>
            <person name="Volschenk H."/>
        </authorList>
    </citation>
    <scope>NUCLEOTIDE SEQUENCE [LARGE SCALE GENOMIC DNA]</scope>
    <source>
        <strain evidence="6 7">CAB683</strain>
    </source>
</reference>
<feature type="active site" description="Charge relay system" evidence="3">
    <location>
        <position position="116"/>
    </location>
</feature>
<feature type="binding site" evidence="4">
    <location>
        <position position="191"/>
    </location>
    <ligand>
        <name>substrate</name>
    </ligand>
</feature>
<dbReference type="Pfam" id="PF01425">
    <property type="entry name" value="Amidase"/>
    <property type="match status" value="1"/>
</dbReference>
<gene>
    <name evidence="6" type="ORF">DL546_005277</name>
</gene>
<accession>A0A420Y3T9</accession>
<evidence type="ECO:0000313" key="6">
    <source>
        <dbReference type="EMBL" id="RKU42539.1"/>
    </source>
</evidence>
<feature type="domain" description="Amidase" evidence="5">
    <location>
        <begin position="60"/>
        <end position="519"/>
    </location>
</feature>
<sequence>MANSNWERVVQEKRSQQARAIADIRAKLGAEFDNAGPVDDINDIEIFTSKISNGELSSEEVTKACIARAIKAHEKTNCLTEVLFSEAIDHAKRLDEYMSKHGKPIGPLHGVPMTLKDQFNVRGHDTTLGYTSRAFKPASDDSVLVRMLRKLGAVIIAKTNLPQSIMWCETENPIWGLTTNPMNPRYTPGGSTGGESALLYMKGSFMGWGTDIGGSIRIPAHMMGLYGLKPSSARLPYYGVPVSTEGQEHVPSSIGPLARTLPSIHKVMKNVIEDEPWTKDCRCAPIPWQTGVYEETLSRKLTIGILIDDGVVRPHPPIERIVRHAAELLKANGHEVIEWSPDLHPECIELMDMYYTADGGEDIRRDVEAGGEPFIPHVEKLVNRGKAISVYDYWQLNKRRTALQQAYLEKWNKAISPSTGRRVDVVLMPVMPHPAVPHKACRWVGYTKIWNFLDYTALVVPGGKVEDGDCEVAWQYEPRSAMDEWNAQVWRDNKADMAAMGLPVGVQIAGRKFEEEKVLAVGRVLDDLLATVRTQPR</sequence>